<evidence type="ECO:0000313" key="1">
    <source>
        <dbReference type="EMBL" id="MBA8826482.1"/>
    </source>
</evidence>
<comment type="caution">
    <text evidence="1">The sequence shown here is derived from an EMBL/GenBank/DDBJ whole genome shotgun (WGS) entry which is preliminary data.</text>
</comment>
<dbReference type="AlphaFoldDB" id="A0A839DWY5"/>
<dbReference type="Proteomes" id="UP000569329">
    <property type="component" value="Unassembled WGS sequence"/>
</dbReference>
<keyword evidence="2" id="KW-1185">Reference proteome</keyword>
<protein>
    <submittedName>
        <fullName evidence="1">Uncharacterized protein</fullName>
    </submittedName>
</protein>
<dbReference type="RefSeq" id="WP_268898409.1">
    <property type="nucleotide sequence ID" value="NZ_JACGWZ010000005.1"/>
</dbReference>
<accession>A0A839DWY5</accession>
<evidence type="ECO:0000313" key="2">
    <source>
        <dbReference type="Proteomes" id="UP000569329"/>
    </source>
</evidence>
<proteinExistence type="predicted"/>
<dbReference type="EMBL" id="JACGWZ010000005">
    <property type="protein sequence ID" value="MBA8826482.1"/>
    <property type="molecule type" value="Genomic_DNA"/>
</dbReference>
<gene>
    <name evidence="1" type="ORF">FHX42_003858</name>
</gene>
<organism evidence="1 2">
    <name type="scientific">Halosaccharopolyspora lacisalsi</name>
    <dbReference type="NCBI Taxonomy" id="1000566"/>
    <lineage>
        <taxon>Bacteria</taxon>
        <taxon>Bacillati</taxon>
        <taxon>Actinomycetota</taxon>
        <taxon>Actinomycetes</taxon>
        <taxon>Pseudonocardiales</taxon>
        <taxon>Pseudonocardiaceae</taxon>
        <taxon>Halosaccharopolyspora</taxon>
    </lineage>
</organism>
<reference evidence="1 2" key="1">
    <citation type="submission" date="2020-07" db="EMBL/GenBank/DDBJ databases">
        <title>Sequencing the genomes of 1000 actinobacteria strains.</title>
        <authorList>
            <person name="Klenk H.-P."/>
        </authorList>
    </citation>
    <scope>NUCLEOTIDE SEQUENCE [LARGE SCALE GENOMIC DNA]</scope>
    <source>
        <strain evidence="1 2">DSM 45975</strain>
    </source>
</reference>
<sequence>MAVLWTRLSTFARELNRCREVMYGQGSVKTSQAPQPISRP</sequence>
<name>A0A839DWY5_9PSEU</name>